<dbReference type="AlphaFoldDB" id="A0AAD3SPU9"/>
<feature type="region of interest" description="Disordered" evidence="1">
    <location>
        <begin position="36"/>
        <end position="55"/>
    </location>
</feature>
<accession>A0AAD3SPU9</accession>
<feature type="compositionally biased region" description="Polar residues" evidence="1">
    <location>
        <begin position="36"/>
        <end position="46"/>
    </location>
</feature>
<evidence type="ECO:0000313" key="2">
    <source>
        <dbReference type="EMBL" id="GMH14635.1"/>
    </source>
</evidence>
<evidence type="ECO:0000313" key="3">
    <source>
        <dbReference type="Proteomes" id="UP001279734"/>
    </source>
</evidence>
<sequence>MILQLSLISRISIHHGKRPTQVVYPDSGSIRVVSPLSQQSTNNLEHQPSRARKASTSILSVSVQASYIIKSTCKPLHRAGHMHNTSIPLTSLNFQQKYNRRSPSKINTLRDR</sequence>
<protein>
    <submittedName>
        <fullName evidence="2">Uncharacterized protein</fullName>
    </submittedName>
</protein>
<dbReference type="Proteomes" id="UP001279734">
    <property type="component" value="Unassembled WGS sequence"/>
</dbReference>
<proteinExistence type="predicted"/>
<gene>
    <name evidence="2" type="ORF">Nepgr_016476</name>
</gene>
<organism evidence="2 3">
    <name type="scientific">Nepenthes gracilis</name>
    <name type="common">Slender pitcher plant</name>
    <dbReference type="NCBI Taxonomy" id="150966"/>
    <lineage>
        <taxon>Eukaryota</taxon>
        <taxon>Viridiplantae</taxon>
        <taxon>Streptophyta</taxon>
        <taxon>Embryophyta</taxon>
        <taxon>Tracheophyta</taxon>
        <taxon>Spermatophyta</taxon>
        <taxon>Magnoliopsida</taxon>
        <taxon>eudicotyledons</taxon>
        <taxon>Gunneridae</taxon>
        <taxon>Pentapetalae</taxon>
        <taxon>Caryophyllales</taxon>
        <taxon>Nepenthaceae</taxon>
        <taxon>Nepenthes</taxon>
    </lineage>
</organism>
<comment type="caution">
    <text evidence="2">The sequence shown here is derived from an EMBL/GenBank/DDBJ whole genome shotgun (WGS) entry which is preliminary data.</text>
</comment>
<evidence type="ECO:0000256" key="1">
    <source>
        <dbReference type="SAM" id="MobiDB-lite"/>
    </source>
</evidence>
<reference evidence="2" key="1">
    <citation type="submission" date="2023-05" db="EMBL/GenBank/DDBJ databases">
        <title>Nepenthes gracilis genome sequencing.</title>
        <authorList>
            <person name="Fukushima K."/>
        </authorList>
    </citation>
    <scope>NUCLEOTIDE SEQUENCE</scope>
    <source>
        <strain evidence="2">SING2019-196</strain>
    </source>
</reference>
<keyword evidence="3" id="KW-1185">Reference proteome</keyword>
<dbReference type="EMBL" id="BSYO01000014">
    <property type="protein sequence ID" value="GMH14635.1"/>
    <property type="molecule type" value="Genomic_DNA"/>
</dbReference>
<name>A0AAD3SPU9_NEPGR</name>